<reference evidence="4 5" key="1">
    <citation type="journal article" date="2023" name="Microorganisms">
        <title>Thiorhodovibrio frisius and Trv. litoralis spp. nov., Two Novel Members from a Clade of Fastidious Purple Sulfur Bacteria That Exhibit Unique Red-Shifted Light-Harvesting Capabilities.</title>
        <authorList>
            <person name="Methner A."/>
            <person name="Kuzyk S.B."/>
            <person name="Petersen J."/>
            <person name="Bauer S."/>
            <person name="Brinkmann H."/>
            <person name="Sichau K."/>
            <person name="Wanner G."/>
            <person name="Wolf J."/>
            <person name="Neumann-Schaal M."/>
            <person name="Henke P."/>
            <person name="Tank M."/>
            <person name="Sproer C."/>
            <person name="Bunk B."/>
            <person name="Overmann J."/>
        </authorList>
    </citation>
    <scope>NUCLEOTIDE SEQUENCE [LARGE SCALE GENOMIC DNA]</scope>
    <source>
        <strain evidence="4 5">DSM 6702</strain>
    </source>
</reference>
<dbReference type="InterPro" id="IPR024370">
    <property type="entry name" value="PBP_domain"/>
</dbReference>
<evidence type="ECO:0000313" key="5">
    <source>
        <dbReference type="Proteomes" id="UP001432180"/>
    </source>
</evidence>
<keyword evidence="1 2" id="KW-0732">Signal</keyword>
<dbReference type="Gene3D" id="3.40.190.10">
    <property type="entry name" value="Periplasmic binding protein-like II"/>
    <property type="match status" value="2"/>
</dbReference>
<accession>A0ABZ0S8T5</accession>
<dbReference type="SUPFAM" id="SSF53850">
    <property type="entry name" value="Periplasmic binding protein-like II"/>
    <property type="match status" value="1"/>
</dbReference>
<dbReference type="EMBL" id="CP121472">
    <property type="protein sequence ID" value="WPL17327.1"/>
    <property type="molecule type" value="Genomic_DNA"/>
</dbReference>
<evidence type="ECO:0000256" key="2">
    <source>
        <dbReference type="SAM" id="SignalP"/>
    </source>
</evidence>
<proteinExistence type="predicted"/>
<protein>
    <submittedName>
        <fullName evidence="4">Phosphate-binding protein PstS</fullName>
    </submittedName>
</protein>
<evidence type="ECO:0000313" key="4">
    <source>
        <dbReference type="EMBL" id="WPL17327.1"/>
    </source>
</evidence>
<keyword evidence="5" id="KW-1185">Reference proteome</keyword>
<name>A0ABZ0S8T5_9GAMM</name>
<dbReference type="PANTHER" id="PTHR30570">
    <property type="entry name" value="PERIPLASMIC PHOSPHATE BINDING COMPONENT OF PHOSPHATE ABC TRANSPORTER"/>
    <property type="match status" value="1"/>
</dbReference>
<evidence type="ECO:0000256" key="1">
    <source>
        <dbReference type="ARBA" id="ARBA00022729"/>
    </source>
</evidence>
<feature type="chain" id="PRO_5045859776" evidence="2">
    <location>
        <begin position="23"/>
        <end position="347"/>
    </location>
</feature>
<dbReference type="RefSeq" id="WP_328987842.1">
    <property type="nucleotide sequence ID" value="NZ_CP121472.1"/>
</dbReference>
<evidence type="ECO:0000259" key="3">
    <source>
        <dbReference type="Pfam" id="PF12849"/>
    </source>
</evidence>
<sequence length="347" mass="37126">MKRTAVTLAVLGALSLSAQAMARDTINIVGSSTVFPFATTVAENFGNATEFNTPKIESTGSGGGMKLFCAGVGVDQPDITNASRRMKVSEFEKCQENGVTEITEVVIGYDGIAIANSKKADQFELSLRDVWLALAKDVPDPDGGEKLVPNPYKTWKEVNPDLPDVAIEVLGPPPTSGTRDAFAEIAMEGGCKSFDWIAAIKGEDKSKYKAICRTVREDGAYVEAGENDNLIVQKLDSNADALGVFGFSFLDQNSDKLQGTIIDGVEPTFDNIASGAYPVSRSLYFYVKNAHVGTIPGILEYVTAFTSENAWGPDGYLPGKGLIPLPDDMRAKIAKSSQAMEPMSSPK</sequence>
<dbReference type="Pfam" id="PF12849">
    <property type="entry name" value="PBP_like_2"/>
    <property type="match status" value="1"/>
</dbReference>
<dbReference type="PANTHER" id="PTHR30570:SF1">
    <property type="entry name" value="PHOSPHATE-BINDING PROTEIN PSTS"/>
    <property type="match status" value="1"/>
</dbReference>
<gene>
    <name evidence="4" type="primary">pstS_4</name>
    <name evidence="4" type="ORF">Thiowin_02330</name>
</gene>
<feature type="domain" description="PBP" evidence="3">
    <location>
        <begin position="18"/>
        <end position="308"/>
    </location>
</feature>
<dbReference type="InterPro" id="IPR050811">
    <property type="entry name" value="Phosphate_ABC_transporter"/>
</dbReference>
<dbReference type="Proteomes" id="UP001432180">
    <property type="component" value="Chromosome"/>
</dbReference>
<organism evidence="4 5">
    <name type="scientific">Thiorhodovibrio winogradskyi</name>
    <dbReference type="NCBI Taxonomy" id="77007"/>
    <lineage>
        <taxon>Bacteria</taxon>
        <taxon>Pseudomonadati</taxon>
        <taxon>Pseudomonadota</taxon>
        <taxon>Gammaproteobacteria</taxon>
        <taxon>Chromatiales</taxon>
        <taxon>Chromatiaceae</taxon>
        <taxon>Thiorhodovibrio</taxon>
    </lineage>
</organism>
<feature type="signal peptide" evidence="2">
    <location>
        <begin position="1"/>
        <end position="22"/>
    </location>
</feature>